<feature type="domain" description="GtrA/DPMS transmembrane" evidence="6">
    <location>
        <begin position="80"/>
        <end position="175"/>
    </location>
</feature>
<evidence type="ECO:0000256" key="5">
    <source>
        <dbReference type="SAM" id="Phobius"/>
    </source>
</evidence>
<proteinExistence type="predicted"/>
<feature type="transmembrane region" description="Helical" evidence="5">
    <location>
        <begin position="150"/>
        <end position="171"/>
    </location>
</feature>
<keyword evidence="2 5" id="KW-0812">Transmembrane</keyword>
<protein>
    <recommendedName>
        <fullName evidence="6">GtrA/DPMS transmembrane domain-containing protein</fullName>
    </recommendedName>
</protein>
<accession>A0ABS2F396</accession>
<gene>
    <name evidence="7" type="ORF">H9X80_05685</name>
</gene>
<dbReference type="Proteomes" id="UP000712527">
    <property type="component" value="Unassembled WGS sequence"/>
</dbReference>
<organism evidence="7 8">
    <name type="scientific">Olsenella profusa</name>
    <dbReference type="NCBI Taxonomy" id="138595"/>
    <lineage>
        <taxon>Bacteria</taxon>
        <taxon>Bacillati</taxon>
        <taxon>Actinomycetota</taxon>
        <taxon>Coriobacteriia</taxon>
        <taxon>Coriobacteriales</taxon>
        <taxon>Atopobiaceae</taxon>
        <taxon>Olsenella</taxon>
    </lineage>
</organism>
<evidence type="ECO:0000313" key="7">
    <source>
        <dbReference type="EMBL" id="MBM6775028.1"/>
    </source>
</evidence>
<sequence length="186" mass="20813">MNFWTNFAEKHPAAAKWIREGGLFVIVSNLITVFKYLMLTFLPAAFAFLGDASFGWPGIPVTLFGETFQWNILGYDQAHGGLAYFCAYMVAMVIGECINFPIQRNFVFRSHGKLGPQIAWYLVAFIIITCIVNSINCIWVAVAGMFVPDWVYNIGTTVLNGGISMVIFFFVNKIIFPEGEAKPKEA</sequence>
<comment type="caution">
    <text evidence="7">The sequence shown here is derived from an EMBL/GenBank/DDBJ whole genome shotgun (WGS) entry which is preliminary data.</text>
</comment>
<evidence type="ECO:0000256" key="3">
    <source>
        <dbReference type="ARBA" id="ARBA00022989"/>
    </source>
</evidence>
<name>A0ABS2F396_9ACTN</name>
<feature type="transmembrane region" description="Helical" evidence="5">
    <location>
        <begin position="21"/>
        <end position="49"/>
    </location>
</feature>
<evidence type="ECO:0000256" key="1">
    <source>
        <dbReference type="ARBA" id="ARBA00004141"/>
    </source>
</evidence>
<dbReference type="RefSeq" id="WP_204793370.1">
    <property type="nucleotide sequence ID" value="NZ_JACSNQ010000009.1"/>
</dbReference>
<keyword evidence="8" id="KW-1185">Reference proteome</keyword>
<dbReference type="Pfam" id="PF04138">
    <property type="entry name" value="GtrA_DPMS_TM"/>
    <property type="match status" value="1"/>
</dbReference>
<evidence type="ECO:0000256" key="4">
    <source>
        <dbReference type="ARBA" id="ARBA00023136"/>
    </source>
</evidence>
<dbReference type="EMBL" id="JACSNQ010000009">
    <property type="protein sequence ID" value="MBM6775028.1"/>
    <property type="molecule type" value="Genomic_DNA"/>
</dbReference>
<feature type="transmembrane region" description="Helical" evidence="5">
    <location>
        <begin position="119"/>
        <end position="144"/>
    </location>
</feature>
<keyword evidence="4 5" id="KW-0472">Membrane</keyword>
<dbReference type="InterPro" id="IPR007267">
    <property type="entry name" value="GtrA_DPMS_TM"/>
</dbReference>
<feature type="transmembrane region" description="Helical" evidence="5">
    <location>
        <begin position="81"/>
        <end position="98"/>
    </location>
</feature>
<reference evidence="7 8" key="1">
    <citation type="journal article" date="2021" name="Sci. Rep.">
        <title>The distribution of antibiotic resistance genes in chicken gut microbiota commensals.</title>
        <authorList>
            <person name="Juricova H."/>
            <person name="Matiasovicova J."/>
            <person name="Kubasova T."/>
            <person name="Cejkova D."/>
            <person name="Rychlik I."/>
        </authorList>
    </citation>
    <scope>NUCLEOTIDE SEQUENCE [LARGE SCALE GENOMIC DNA]</scope>
    <source>
        <strain evidence="7 8">An794</strain>
    </source>
</reference>
<keyword evidence="3 5" id="KW-1133">Transmembrane helix</keyword>
<evidence type="ECO:0000313" key="8">
    <source>
        <dbReference type="Proteomes" id="UP000712527"/>
    </source>
</evidence>
<evidence type="ECO:0000256" key="2">
    <source>
        <dbReference type="ARBA" id="ARBA00022692"/>
    </source>
</evidence>
<evidence type="ECO:0000259" key="6">
    <source>
        <dbReference type="Pfam" id="PF04138"/>
    </source>
</evidence>
<comment type="subcellular location">
    <subcellularLocation>
        <location evidence="1">Membrane</location>
        <topology evidence="1">Multi-pass membrane protein</topology>
    </subcellularLocation>
</comment>